<feature type="compositionally biased region" description="Basic and acidic residues" evidence="2">
    <location>
        <begin position="206"/>
        <end position="217"/>
    </location>
</feature>
<keyword evidence="3" id="KW-0472">Membrane</keyword>
<evidence type="ECO:0000256" key="2">
    <source>
        <dbReference type="SAM" id="MobiDB-lite"/>
    </source>
</evidence>
<accession>A0ABW1HDG3</accession>
<organism evidence="5 6">
    <name type="scientific">Micromonospora vulcania</name>
    <dbReference type="NCBI Taxonomy" id="1441873"/>
    <lineage>
        <taxon>Bacteria</taxon>
        <taxon>Bacillati</taxon>
        <taxon>Actinomycetota</taxon>
        <taxon>Actinomycetes</taxon>
        <taxon>Micromonosporales</taxon>
        <taxon>Micromonosporaceae</taxon>
        <taxon>Micromonospora</taxon>
    </lineage>
</organism>
<comment type="similarity">
    <text evidence="1">Belongs to the LytR/CpsA/Psr (LCP) family.</text>
</comment>
<dbReference type="NCBIfam" id="TIGR00350">
    <property type="entry name" value="lytR_cpsA_psr"/>
    <property type="match status" value="1"/>
</dbReference>
<dbReference type="InterPro" id="IPR050922">
    <property type="entry name" value="LytR/CpsA/Psr_CW_biosynth"/>
</dbReference>
<name>A0ABW1HDG3_9ACTN</name>
<dbReference type="InterPro" id="IPR004474">
    <property type="entry name" value="LytR_CpsA_psr"/>
</dbReference>
<feature type="domain" description="Cell envelope-related transcriptional attenuator" evidence="4">
    <location>
        <begin position="97"/>
        <end position="281"/>
    </location>
</feature>
<dbReference type="Pfam" id="PF03816">
    <property type="entry name" value="LytR_cpsA_psr"/>
    <property type="match status" value="1"/>
</dbReference>
<feature type="region of interest" description="Disordered" evidence="2">
    <location>
        <begin position="206"/>
        <end position="229"/>
    </location>
</feature>
<evidence type="ECO:0000313" key="6">
    <source>
        <dbReference type="Proteomes" id="UP001596226"/>
    </source>
</evidence>
<dbReference type="RefSeq" id="WP_377514789.1">
    <property type="nucleotide sequence ID" value="NZ_JBHSQS010000018.1"/>
</dbReference>
<dbReference type="EMBL" id="JBHSQS010000018">
    <property type="protein sequence ID" value="MFC5926546.1"/>
    <property type="molecule type" value="Genomic_DNA"/>
</dbReference>
<dbReference type="PANTHER" id="PTHR33392:SF6">
    <property type="entry name" value="POLYISOPRENYL-TEICHOIC ACID--PEPTIDOGLYCAN TEICHOIC ACID TRANSFERASE TAGU"/>
    <property type="match status" value="1"/>
</dbReference>
<comment type="caution">
    <text evidence="5">The sequence shown here is derived from an EMBL/GenBank/DDBJ whole genome shotgun (WGS) entry which is preliminary data.</text>
</comment>
<feature type="transmembrane region" description="Helical" evidence="3">
    <location>
        <begin position="21"/>
        <end position="42"/>
    </location>
</feature>
<evidence type="ECO:0000313" key="5">
    <source>
        <dbReference type="EMBL" id="MFC5926546.1"/>
    </source>
</evidence>
<keyword evidence="3" id="KW-1133">Transmembrane helix</keyword>
<keyword evidence="6" id="KW-1185">Reference proteome</keyword>
<sequence length="384" mass="41915">MLVGKAGKSGRKSSIWRGVPRWARVCTVFGTVLTMLSGAMLVGTEVLMARYEGAVGKADLFGDQAAGAKEKKSDIKGPLNLLLVGIDPRTPTAAPLADSIMVLHVPATMDRAYLFSLPRDLYVNIPPFSRANFNGEKTKINAAMSFGSRVPGENPDAARGFELLATTVQQVTGIKRFDAGAIINFTGFQKIVDAMGGVDMYVEREVRSEHKQPDGKPRPGNTRGSGYVGPQATYTKGNHHLSGWQALDYVRQRYPKNGVPDSDYGRQRHQQQFVKAMVGQAFSSDVVANPIKLDKVLRAAGQSLIFSGRGNSVVDFGLALKNIRPNTIQMIKLPGGALYEGEGRNKKYLGEEFQQGVPAFFTALKNEQLDPFLLEHPEFQNKAK</sequence>
<evidence type="ECO:0000256" key="3">
    <source>
        <dbReference type="SAM" id="Phobius"/>
    </source>
</evidence>
<keyword evidence="3" id="KW-0812">Transmembrane</keyword>
<protein>
    <submittedName>
        <fullName evidence="5">LCP family protein</fullName>
    </submittedName>
</protein>
<reference evidence="6" key="1">
    <citation type="journal article" date="2019" name="Int. J. Syst. Evol. Microbiol.">
        <title>The Global Catalogue of Microorganisms (GCM) 10K type strain sequencing project: providing services to taxonomists for standard genome sequencing and annotation.</title>
        <authorList>
            <consortium name="The Broad Institute Genomics Platform"/>
            <consortium name="The Broad Institute Genome Sequencing Center for Infectious Disease"/>
            <person name="Wu L."/>
            <person name="Ma J."/>
        </authorList>
    </citation>
    <scope>NUCLEOTIDE SEQUENCE [LARGE SCALE GENOMIC DNA]</scope>
    <source>
        <strain evidence="6">CGMCC 4.7144</strain>
    </source>
</reference>
<dbReference type="PANTHER" id="PTHR33392">
    <property type="entry name" value="POLYISOPRENYL-TEICHOIC ACID--PEPTIDOGLYCAN TEICHOIC ACID TRANSFERASE TAGU"/>
    <property type="match status" value="1"/>
</dbReference>
<gene>
    <name evidence="5" type="ORF">ACFQGL_24725</name>
</gene>
<dbReference type="Proteomes" id="UP001596226">
    <property type="component" value="Unassembled WGS sequence"/>
</dbReference>
<dbReference type="Gene3D" id="3.40.630.190">
    <property type="entry name" value="LCP protein"/>
    <property type="match status" value="1"/>
</dbReference>
<proteinExistence type="inferred from homology"/>
<evidence type="ECO:0000256" key="1">
    <source>
        <dbReference type="ARBA" id="ARBA00006068"/>
    </source>
</evidence>
<evidence type="ECO:0000259" key="4">
    <source>
        <dbReference type="Pfam" id="PF03816"/>
    </source>
</evidence>